<proteinExistence type="predicted"/>
<reference evidence="1" key="1">
    <citation type="submission" date="2018-02" db="EMBL/GenBank/DDBJ databases">
        <title>Rhizophora mucronata_Transcriptome.</title>
        <authorList>
            <person name="Meera S.P."/>
            <person name="Sreeshan A."/>
            <person name="Augustine A."/>
        </authorList>
    </citation>
    <scope>NUCLEOTIDE SEQUENCE</scope>
    <source>
        <tissue evidence="1">Leaf</tissue>
    </source>
</reference>
<dbReference type="EMBL" id="GGEC01017243">
    <property type="protein sequence ID" value="MBW97726.1"/>
    <property type="molecule type" value="Transcribed_RNA"/>
</dbReference>
<organism evidence="1">
    <name type="scientific">Rhizophora mucronata</name>
    <name type="common">Asiatic mangrove</name>
    <dbReference type="NCBI Taxonomy" id="61149"/>
    <lineage>
        <taxon>Eukaryota</taxon>
        <taxon>Viridiplantae</taxon>
        <taxon>Streptophyta</taxon>
        <taxon>Embryophyta</taxon>
        <taxon>Tracheophyta</taxon>
        <taxon>Spermatophyta</taxon>
        <taxon>Magnoliopsida</taxon>
        <taxon>eudicotyledons</taxon>
        <taxon>Gunneridae</taxon>
        <taxon>Pentapetalae</taxon>
        <taxon>rosids</taxon>
        <taxon>fabids</taxon>
        <taxon>Malpighiales</taxon>
        <taxon>Rhizophoraceae</taxon>
        <taxon>Rhizophora</taxon>
    </lineage>
</organism>
<evidence type="ECO:0000313" key="1">
    <source>
        <dbReference type="EMBL" id="MBW97724.1"/>
    </source>
</evidence>
<protein>
    <submittedName>
        <fullName evidence="1">Uncharacterized protein</fullName>
    </submittedName>
</protein>
<dbReference type="EMBL" id="GGEC01017241">
    <property type="protein sequence ID" value="MBW97724.1"/>
    <property type="molecule type" value="Transcribed_RNA"/>
</dbReference>
<accession>A0A2P2JW71</accession>
<dbReference type="Pfam" id="PF21737">
    <property type="entry name" value="DUF6865"/>
    <property type="match status" value="1"/>
</dbReference>
<dbReference type="InterPro" id="IPR049198">
    <property type="entry name" value="DUF6865"/>
</dbReference>
<name>A0A2P2JW71_RHIMU</name>
<sequence>MDKNSPCKEVSEELARESLISISNSLPDKFLSSDNITENAKCNNDVAAKDSDEAEKCISELISISSCQSQDVSMSPSVPLPNHKE</sequence>
<dbReference type="PANTHER" id="PTHR35282:SF2">
    <property type="entry name" value="F5D14.24 PROTEIN"/>
    <property type="match status" value="1"/>
</dbReference>
<dbReference type="PANTHER" id="PTHR35282">
    <property type="entry name" value="F5D14.24 PROTEIN"/>
    <property type="match status" value="1"/>
</dbReference>
<dbReference type="AlphaFoldDB" id="A0A2P2JW71"/>